<evidence type="ECO:0000256" key="2">
    <source>
        <dbReference type="ARBA" id="ARBA00023172"/>
    </source>
</evidence>
<dbReference type="EMBL" id="JAAABJ010000210">
    <property type="protein sequence ID" value="NAW50149.1"/>
    <property type="molecule type" value="Genomic_DNA"/>
</dbReference>
<proteinExistence type="predicted"/>
<keyword evidence="2" id="KW-0233">DNA recombination</keyword>
<evidence type="ECO:0000313" key="5">
    <source>
        <dbReference type="EMBL" id="NAW50149.1"/>
    </source>
</evidence>
<dbReference type="InterPro" id="IPR003717">
    <property type="entry name" value="RecO"/>
</dbReference>
<feature type="domain" description="DNA replication/recombination mediator RecO N-terminal" evidence="4">
    <location>
        <begin position="2"/>
        <end position="75"/>
    </location>
</feature>
<keyword evidence="6" id="KW-1185">Reference proteome</keyword>
<keyword evidence="1" id="KW-0227">DNA damage</keyword>
<dbReference type="GO" id="GO:0043590">
    <property type="term" value="C:bacterial nucleoid"/>
    <property type="evidence" value="ECO:0007669"/>
    <property type="project" value="TreeGrafter"/>
</dbReference>
<dbReference type="PANTHER" id="PTHR33991">
    <property type="entry name" value="DNA REPAIR PROTEIN RECO"/>
    <property type="match status" value="1"/>
</dbReference>
<dbReference type="GO" id="GO:0006310">
    <property type="term" value="P:DNA recombination"/>
    <property type="evidence" value="ECO:0007669"/>
    <property type="project" value="UniProtKB-KW"/>
</dbReference>
<evidence type="ECO:0000313" key="6">
    <source>
        <dbReference type="Proteomes" id="UP000553459"/>
    </source>
</evidence>
<name>A0A845PP83_9FLAO</name>
<evidence type="ECO:0000256" key="1">
    <source>
        <dbReference type="ARBA" id="ARBA00022763"/>
    </source>
</evidence>
<dbReference type="Gene3D" id="2.40.50.140">
    <property type="entry name" value="Nucleic acid-binding proteins"/>
    <property type="match status" value="1"/>
</dbReference>
<dbReference type="Proteomes" id="UP000553459">
    <property type="component" value="Unassembled WGS sequence"/>
</dbReference>
<dbReference type="AlphaFoldDB" id="A0A845PP83"/>
<keyword evidence="3" id="KW-0234">DNA repair</keyword>
<dbReference type="InterPro" id="IPR012340">
    <property type="entry name" value="NA-bd_OB-fold"/>
</dbReference>
<accession>A0A845PP83</accession>
<dbReference type="SUPFAM" id="SSF50249">
    <property type="entry name" value="Nucleic acid-binding proteins"/>
    <property type="match status" value="1"/>
</dbReference>
<dbReference type="PANTHER" id="PTHR33991:SF1">
    <property type="entry name" value="DNA REPAIR PROTEIN RECO"/>
    <property type="match status" value="1"/>
</dbReference>
<gene>
    <name evidence="5" type="ORF">GNY06_01680</name>
</gene>
<reference evidence="5 6" key="1">
    <citation type="submission" date="2019-11" db="EMBL/GenBank/DDBJ databases">
        <title>Characterization of Elizabethkingia argenteiflava sp. nov., isolated from inner surface of Soybean Pods.</title>
        <authorList>
            <person name="Mo S."/>
        </authorList>
    </citation>
    <scope>NUCLEOTIDE SEQUENCE [LARGE SCALE GENOMIC DNA]</scope>
    <source>
        <strain evidence="5 6">YB22</strain>
    </source>
</reference>
<protein>
    <submittedName>
        <fullName evidence="5">DNA recombination protein RecO</fullName>
    </submittedName>
</protein>
<sequence length="226" mass="26328">MVEDKGFLISYLKYGDTDAVLHIYTYSEGYKSYFLKGIYAKKNKKKALLHLLVEISFFISPSKASKLPSISHLQIQGDFPEENIKTSALQFFTADMLSGILRNEGQNMQIYGKIYDFLNEIKDENLSAHIHFFILLTQDLGIKPLFLKDALYLNPHQGVFEMRASHHVFDEKISSCWRQILEKGYRVKLDTETKRKLLESILVYYSLHLPDFKHPVSLDVLQQIWQ</sequence>
<comment type="caution">
    <text evidence="5">The sequence shown here is derived from an EMBL/GenBank/DDBJ whole genome shotgun (WGS) entry which is preliminary data.</text>
</comment>
<organism evidence="5 6">
    <name type="scientific">Elizabethkingia argenteiflava</name>
    <dbReference type="NCBI Taxonomy" id="2681556"/>
    <lineage>
        <taxon>Bacteria</taxon>
        <taxon>Pseudomonadati</taxon>
        <taxon>Bacteroidota</taxon>
        <taxon>Flavobacteriia</taxon>
        <taxon>Flavobacteriales</taxon>
        <taxon>Weeksellaceae</taxon>
        <taxon>Elizabethkingia</taxon>
    </lineage>
</organism>
<dbReference type="Pfam" id="PF11967">
    <property type="entry name" value="RecO_N"/>
    <property type="match status" value="1"/>
</dbReference>
<dbReference type="InterPro" id="IPR022572">
    <property type="entry name" value="DNA_rep/recomb_RecO_N"/>
</dbReference>
<dbReference type="RefSeq" id="WP_166518514.1">
    <property type="nucleotide sequence ID" value="NZ_JAAABJ010000210.1"/>
</dbReference>
<evidence type="ECO:0000256" key="3">
    <source>
        <dbReference type="ARBA" id="ARBA00023204"/>
    </source>
</evidence>
<dbReference type="GO" id="GO:0006302">
    <property type="term" value="P:double-strand break repair"/>
    <property type="evidence" value="ECO:0007669"/>
    <property type="project" value="TreeGrafter"/>
</dbReference>
<evidence type="ECO:0000259" key="4">
    <source>
        <dbReference type="Pfam" id="PF11967"/>
    </source>
</evidence>